<gene>
    <name evidence="1" type="ORF">N8T08_009970</name>
</gene>
<dbReference type="EMBL" id="JAOPJF010000077">
    <property type="protein sequence ID" value="KAK1140657.1"/>
    <property type="molecule type" value="Genomic_DNA"/>
</dbReference>
<comment type="caution">
    <text evidence="1">The sequence shown here is derived from an EMBL/GenBank/DDBJ whole genome shotgun (WGS) entry which is preliminary data.</text>
</comment>
<protein>
    <submittedName>
        <fullName evidence="1">Uncharacterized protein</fullName>
    </submittedName>
</protein>
<accession>A0ACC3AST2</accession>
<keyword evidence="2" id="KW-1185">Reference proteome</keyword>
<organism evidence="1 2">
    <name type="scientific">Aspergillus melleus</name>
    <dbReference type="NCBI Taxonomy" id="138277"/>
    <lineage>
        <taxon>Eukaryota</taxon>
        <taxon>Fungi</taxon>
        <taxon>Dikarya</taxon>
        <taxon>Ascomycota</taxon>
        <taxon>Pezizomycotina</taxon>
        <taxon>Eurotiomycetes</taxon>
        <taxon>Eurotiomycetidae</taxon>
        <taxon>Eurotiales</taxon>
        <taxon>Aspergillaceae</taxon>
        <taxon>Aspergillus</taxon>
        <taxon>Aspergillus subgen. Circumdati</taxon>
    </lineage>
</organism>
<evidence type="ECO:0000313" key="2">
    <source>
        <dbReference type="Proteomes" id="UP001177260"/>
    </source>
</evidence>
<proteinExistence type="predicted"/>
<evidence type="ECO:0000313" key="1">
    <source>
        <dbReference type="EMBL" id="KAK1140657.1"/>
    </source>
</evidence>
<name>A0ACC3AST2_9EURO</name>
<sequence length="340" mass="37662">MELQLQLSADKSAYSNNEAVSGELVLRSAIPVQISGIVITLKGTARSSLKGGRLVERHELFRRRQRVFPPPAIAQLPGHPGLTVGAGTHRFPFSIPFSQVSECYKTENGEEPEVTCTGIRCPPHPTMHLLRRLPPSTGTIGTSGEIEYSLDAEVAPAGRFQRRERTSCTIVFQPLSESLPLQPPSKQIQSATIDPEILGSAQPVSFHVEARLAQGPGLLRGHPIPLQVALTRVSPTWCSVQLDDFQTMLVETTQVRVQESVEHLAQVWVVQTVANLERSMPIEHSHRPVWVSSDLWQHHPLPEGATSSFETCNLRRTHRLEVRLGFRFQVSPVRKDSAAE</sequence>
<reference evidence="1 2" key="1">
    <citation type="journal article" date="2023" name="ACS Omega">
        <title>Identification of the Neoaspergillic Acid Biosynthesis Gene Cluster by Establishing an In Vitro CRISPR-Ribonucleoprotein Genetic System in Aspergillus melleus.</title>
        <authorList>
            <person name="Yuan B."/>
            <person name="Grau M.F."/>
            <person name="Murata R.M."/>
            <person name="Torok T."/>
            <person name="Venkateswaran K."/>
            <person name="Stajich J.E."/>
            <person name="Wang C.C.C."/>
        </authorList>
    </citation>
    <scope>NUCLEOTIDE SEQUENCE [LARGE SCALE GENOMIC DNA]</scope>
    <source>
        <strain evidence="1 2">IMV 1140</strain>
    </source>
</reference>
<dbReference type="Proteomes" id="UP001177260">
    <property type="component" value="Unassembled WGS sequence"/>
</dbReference>